<sequence>MHLRCYYQYNHYNVNLNSDVKINSYNQSNKVFNKLLMNRNVSNFLSNWSQNFSNTTKVFCNVNHSDKFCIQSLFSSNASVESHRVDVDSFCTTSKAQVQSHAVDVNNQAIASTALVQNHSVDVIQNNLSTQATVQSHAGDVKNQLISSAARVEHHHVDVSDKVINSIVEIPKFVVEVKDKVIPLSTLGEVPSLSTAVVQLANRTLEQTNNLSTQVPNSSSHTETSDSSVVSHDELDSLSGSDGNCSDSNGDDPSSPHRRNVSPNDSCSLQWLIDELKSINCKSQLNELILKLQEIHIDLSPFTELLSIEMAWCWTILLSIL</sequence>
<evidence type="ECO:0000313" key="2">
    <source>
        <dbReference type="EMBL" id="KAK8888161.1"/>
    </source>
</evidence>
<accession>A0ABR2KAM3</accession>
<dbReference type="EMBL" id="JAPFFF010000006">
    <property type="protein sequence ID" value="KAK8888161.1"/>
    <property type="molecule type" value="Genomic_DNA"/>
</dbReference>
<keyword evidence="3" id="KW-1185">Reference proteome</keyword>
<comment type="caution">
    <text evidence="2">The sequence shown here is derived from an EMBL/GenBank/DDBJ whole genome shotgun (WGS) entry which is preliminary data.</text>
</comment>
<gene>
    <name evidence="2" type="ORF">M9Y10_039224</name>
</gene>
<dbReference type="Proteomes" id="UP001470230">
    <property type="component" value="Unassembled WGS sequence"/>
</dbReference>
<name>A0ABR2KAM3_9EUKA</name>
<proteinExistence type="predicted"/>
<feature type="region of interest" description="Disordered" evidence="1">
    <location>
        <begin position="208"/>
        <end position="263"/>
    </location>
</feature>
<feature type="compositionally biased region" description="Low complexity" evidence="1">
    <location>
        <begin position="237"/>
        <end position="253"/>
    </location>
</feature>
<evidence type="ECO:0000313" key="3">
    <source>
        <dbReference type="Proteomes" id="UP001470230"/>
    </source>
</evidence>
<evidence type="ECO:0000256" key="1">
    <source>
        <dbReference type="SAM" id="MobiDB-lite"/>
    </source>
</evidence>
<feature type="compositionally biased region" description="Low complexity" evidence="1">
    <location>
        <begin position="218"/>
        <end position="230"/>
    </location>
</feature>
<protein>
    <submittedName>
        <fullName evidence="2">Uncharacterized protein</fullName>
    </submittedName>
</protein>
<organism evidence="2 3">
    <name type="scientific">Tritrichomonas musculus</name>
    <dbReference type="NCBI Taxonomy" id="1915356"/>
    <lineage>
        <taxon>Eukaryota</taxon>
        <taxon>Metamonada</taxon>
        <taxon>Parabasalia</taxon>
        <taxon>Tritrichomonadida</taxon>
        <taxon>Tritrichomonadidae</taxon>
        <taxon>Tritrichomonas</taxon>
    </lineage>
</organism>
<reference evidence="2 3" key="1">
    <citation type="submission" date="2024-04" db="EMBL/GenBank/DDBJ databases">
        <title>Tritrichomonas musculus Genome.</title>
        <authorList>
            <person name="Alves-Ferreira E."/>
            <person name="Grigg M."/>
            <person name="Lorenzi H."/>
            <person name="Galac M."/>
        </authorList>
    </citation>
    <scope>NUCLEOTIDE SEQUENCE [LARGE SCALE GENOMIC DNA]</scope>
    <source>
        <strain evidence="2 3">EAF2021</strain>
    </source>
</reference>
<feature type="compositionally biased region" description="Polar residues" evidence="1">
    <location>
        <begin position="208"/>
        <end position="217"/>
    </location>
</feature>